<evidence type="ECO:0000256" key="1">
    <source>
        <dbReference type="SAM" id="MobiDB-lite"/>
    </source>
</evidence>
<protein>
    <submittedName>
        <fullName evidence="3">Uncharacterized protein</fullName>
    </submittedName>
</protein>
<organism evidence="3 4">
    <name type="scientific">Mucor lusitanicus CBS 277.49</name>
    <dbReference type="NCBI Taxonomy" id="747725"/>
    <lineage>
        <taxon>Eukaryota</taxon>
        <taxon>Fungi</taxon>
        <taxon>Fungi incertae sedis</taxon>
        <taxon>Mucoromycota</taxon>
        <taxon>Mucoromycotina</taxon>
        <taxon>Mucoromycetes</taxon>
        <taxon>Mucorales</taxon>
        <taxon>Mucorineae</taxon>
        <taxon>Mucoraceae</taxon>
        <taxon>Mucor</taxon>
    </lineage>
</organism>
<dbReference type="Proteomes" id="UP000077051">
    <property type="component" value="Unassembled WGS sequence"/>
</dbReference>
<keyword evidence="4" id="KW-1185">Reference proteome</keyword>
<keyword evidence="2" id="KW-0812">Transmembrane</keyword>
<feature type="compositionally biased region" description="Acidic residues" evidence="1">
    <location>
        <begin position="25"/>
        <end position="36"/>
    </location>
</feature>
<dbReference type="VEuPathDB" id="FungiDB:MUCCIDRAFT_107968"/>
<feature type="compositionally biased region" description="Acidic residues" evidence="1">
    <location>
        <begin position="1"/>
        <end position="17"/>
    </location>
</feature>
<reference evidence="3 4" key="1">
    <citation type="submission" date="2015-06" db="EMBL/GenBank/DDBJ databases">
        <title>Expansion of signal transduction pathways in fungi by whole-genome duplication.</title>
        <authorList>
            <consortium name="DOE Joint Genome Institute"/>
            <person name="Corrochano L.M."/>
            <person name="Kuo A."/>
            <person name="Marcet-Houben M."/>
            <person name="Polaino S."/>
            <person name="Salamov A."/>
            <person name="Villalobos J.M."/>
            <person name="Alvarez M.I."/>
            <person name="Avalos J."/>
            <person name="Benito E.P."/>
            <person name="Benoit I."/>
            <person name="Burger G."/>
            <person name="Camino L.P."/>
            <person name="Canovas D."/>
            <person name="Cerda-Olmedo E."/>
            <person name="Cheng J.-F."/>
            <person name="Dominguez A."/>
            <person name="Elias M."/>
            <person name="Eslava A.P."/>
            <person name="Glaser F."/>
            <person name="Grimwood J."/>
            <person name="Gutierrez G."/>
            <person name="Heitman J."/>
            <person name="Henrissat B."/>
            <person name="Iturriaga E.A."/>
            <person name="Lang B.F."/>
            <person name="Lavin J.L."/>
            <person name="Lee S."/>
            <person name="Li W."/>
            <person name="Lindquist E."/>
            <person name="Lopez-Garcia S."/>
            <person name="Luque E.M."/>
            <person name="Marcos A.T."/>
            <person name="Martin J."/>
            <person name="Mccluskey K."/>
            <person name="Medina H.R."/>
            <person name="Miralles-Duran A."/>
            <person name="Miyazaki A."/>
            <person name="Munoz-Torres E."/>
            <person name="Oguiza J.A."/>
            <person name="Ohm R."/>
            <person name="Olmedo M."/>
            <person name="Orejas M."/>
            <person name="Ortiz-Castellanos L."/>
            <person name="Pisabarro A.G."/>
            <person name="Rodriguez-Romero J."/>
            <person name="Ruiz-Herrera J."/>
            <person name="Ruiz-Vazquez R."/>
            <person name="Sanz C."/>
            <person name="Schackwitz W."/>
            <person name="Schmutz J."/>
            <person name="Shahriari M."/>
            <person name="Shelest E."/>
            <person name="Silva-Franco F."/>
            <person name="Soanes D."/>
            <person name="Syed K."/>
            <person name="Tagua V.G."/>
            <person name="Talbot N.J."/>
            <person name="Thon M."/>
            <person name="De Vries R.P."/>
            <person name="Wiebenga A."/>
            <person name="Yadav J.S."/>
            <person name="Braun E.L."/>
            <person name="Baker S."/>
            <person name="Garre V."/>
            <person name="Horwitz B."/>
            <person name="Torres-Martinez S."/>
            <person name="Idnurm A."/>
            <person name="Herrera-Estrella A."/>
            <person name="Gabaldon T."/>
            <person name="Grigoriev I.V."/>
        </authorList>
    </citation>
    <scope>NUCLEOTIDE SEQUENCE [LARGE SCALE GENOMIC DNA]</scope>
    <source>
        <strain evidence="3 4">CBS 277.49</strain>
    </source>
</reference>
<sequence>MNSDDSLEADISDEEEDAQQKPIQDDDPMEAVEDENDPFERFIDNSCFPSNKIAIVFFFMLVSLHGRYLTDEGLKTMMMYINMVLDIYGQTNYRFPKYARPDLMDNAVEIEDQQPSVKKEEVDLCWEAGEQTTDARIMAR</sequence>
<name>A0A168LZ13_MUCCL</name>
<accession>A0A168LZ13</accession>
<gene>
    <name evidence="3" type="ORF">MUCCIDRAFT_107968</name>
</gene>
<evidence type="ECO:0000313" key="3">
    <source>
        <dbReference type="EMBL" id="OAD04147.1"/>
    </source>
</evidence>
<feature type="region of interest" description="Disordered" evidence="1">
    <location>
        <begin position="1"/>
        <end position="36"/>
    </location>
</feature>
<evidence type="ECO:0000313" key="4">
    <source>
        <dbReference type="Proteomes" id="UP000077051"/>
    </source>
</evidence>
<proteinExistence type="predicted"/>
<comment type="caution">
    <text evidence="3">The sequence shown here is derived from an EMBL/GenBank/DDBJ whole genome shotgun (WGS) entry which is preliminary data.</text>
</comment>
<keyword evidence="2" id="KW-1133">Transmembrane helix</keyword>
<evidence type="ECO:0000256" key="2">
    <source>
        <dbReference type="SAM" id="Phobius"/>
    </source>
</evidence>
<dbReference type="EMBL" id="AMYB01000003">
    <property type="protein sequence ID" value="OAD04147.1"/>
    <property type="molecule type" value="Genomic_DNA"/>
</dbReference>
<keyword evidence="2" id="KW-0472">Membrane</keyword>
<dbReference type="AlphaFoldDB" id="A0A168LZ13"/>
<feature type="transmembrane region" description="Helical" evidence="2">
    <location>
        <begin position="53"/>
        <end position="70"/>
    </location>
</feature>